<evidence type="ECO:0000313" key="2">
    <source>
        <dbReference type="Proteomes" id="UP000295341"/>
    </source>
</evidence>
<accession>A0A4R7PFD8</accession>
<protein>
    <submittedName>
        <fullName evidence="1">Uncharacterized protein</fullName>
    </submittedName>
</protein>
<dbReference type="EMBL" id="SOBT01000008">
    <property type="protein sequence ID" value="TDU32080.1"/>
    <property type="molecule type" value="Genomic_DNA"/>
</dbReference>
<reference evidence="1 2" key="1">
    <citation type="submission" date="2019-03" db="EMBL/GenBank/DDBJ databases">
        <title>Genomic Encyclopedia of Type Strains, Phase IV (KMG-IV): sequencing the most valuable type-strain genomes for metagenomic binning, comparative biology and taxonomic classification.</title>
        <authorList>
            <person name="Goeker M."/>
        </authorList>
    </citation>
    <scope>NUCLEOTIDE SEQUENCE [LARGE SCALE GENOMIC DNA]</scope>
    <source>
        <strain evidence="1 2">DSM 26377</strain>
    </source>
</reference>
<keyword evidence="2" id="KW-1185">Reference proteome</keyword>
<name>A0A4R7PFD8_9GAMM</name>
<gene>
    <name evidence="1" type="ORF">DFR24_1468</name>
</gene>
<organism evidence="1 2">
    <name type="scientific">Panacagrimonas perspica</name>
    <dbReference type="NCBI Taxonomy" id="381431"/>
    <lineage>
        <taxon>Bacteria</taxon>
        <taxon>Pseudomonadati</taxon>
        <taxon>Pseudomonadota</taxon>
        <taxon>Gammaproteobacteria</taxon>
        <taxon>Nevskiales</taxon>
        <taxon>Nevskiaceae</taxon>
        <taxon>Panacagrimonas</taxon>
    </lineage>
</organism>
<dbReference type="RefSeq" id="WP_133880610.1">
    <property type="nucleotide sequence ID" value="NZ_MWIN01000004.1"/>
</dbReference>
<dbReference type="AlphaFoldDB" id="A0A4R7PFD8"/>
<evidence type="ECO:0000313" key="1">
    <source>
        <dbReference type="EMBL" id="TDU32080.1"/>
    </source>
</evidence>
<dbReference type="Proteomes" id="UP000295341">
    <property type="component" value="Unassembled WGS sequence"/>
</dbReference>
<sequence>MSVRRELLAQAQTWSELLASAMKAWQHDGESTFDTLFPIAIDGNADRAPYNAGTLLVYMDPDCHHDCRELLARLHHSKWFGRYREVAFYLMVHFGKEHLVQQAKAFIAELPEAEREDSRLRTLIYWISGSAEELIMPMHAWMRGDTSVKGAGPVFPDPTPPTP</sequence>
<comment type="caution">
    <text evidence="1">The sequence shown here is derived from an EMBL/GenBank/DDBJ whole genome shotgun (WGS) entry which is preliminary data.</text>
</comment>
<proteinExistence type="predicted"/>